<feature type="compositionally biased region" description="Low complexity" evidence="1">
    <location>
        <begin position="276"/>
        <end position="292"/>
    </location>
</feature>
<feature type="compositionally biased region" description="Polar residues" evidence="1">
    <location>
        <begin position="334"/>
        <end position="358"/>
    </location>
</feature>
<dbReference type="Proteomes" id="UP000324748">
    <property type="component" value="Unassembled WGS sequence"/>
</dbReference>
<keyword evidence="3" id="KW-1185">Reference proteome</keyword>
<feature type="region of interest" description="Disordered" evidence="1">
    <location>
        <begin position="21"/>
        <end position="69"/>
    </location>
</feature>
<gene>
    <name evidence="2" type="primary">UFD4_2</name>
    <name evidence="2" type="ORF">PGT21_025446</name>
</gene>
<evidence type="ECO:0000313" key="3">
    <source>
        <dbReference type="Proteomes" id="UP000324748"/>
    </source>
</evidence>
<feature type="region of interest" description="Disordered" evidence="1">
    <location>
        <begin position="204"/>
        <end position="358"/>
    </location>
</feature>
<feature type="compositionally biased region" description="Low complexity" evidence="1">
    <location>
        <begin position="22"/>
        <end position="48"/>
    </location>
</feature>
<sequence length="358" mass="37715">MDPICPDPVDQVIQTNLHNIISRNPSDSSLNSPSSFPSTRSLTSPSPRSRQESGASARLSSTIGDHRQHQRLRSILADPVVCSTGTATGIAHQCGGFDSSLPSLPNPQSSSSASPSRSLSLNRSSQQLGYIYVQYLLLATAPETEIKQNSGFLLHCLDYVMVPLPISIVSSAAVANSTLTCVSFACLGLFNLICSIATTPLPTSSSLPKTDVELVGTRASGKRRARSASPSPAFPEPTPKPSNKRLRGAKPDTQSSSTTTTTPSSSSYNLRHRHPSQASRVVSSSTATASVDRSNKAESRLRPSSSPKSSTTMPRKHRSSKTVISAGNLKEKANSSSHTAPLASTSNPTSAPATAKSY</sequence>
<evidence type="ECO:0000256" key="1">
    <source>
        <dbReference type="SAM" id="MobiDB-lite"/>
    </source>
</evidence>
<feature type="compositionally biased region" description="Low complexity" evidence="1">
    <location>
        <begin position="302"/>
        <end position="313"/>
    </location>
</feature>
<evidence type="ECO:0000313" key="2">
    <source>
        <dbReference type="EMBL" id="KAA1083117.1"/>
    </source>
</evidence>
<accession>A0A5B0N1N6</accession>
<protein>
    <submittedName>
        <fullName evidence="2">Ubiquitin fusion degradation protein 4</fullName>
    </submittedName>
</protein>
<feature type="compositionally biased region" description="Low complexity" evidence="1">
    <location>
        <begin position="253"/>
        <end position="267"/>
    </location>
</feature>
<reference evidence="2 3" key="1">
    <citation type="submission" date="2019-05" db="EMBL/GenBank/DDBJ databases">
        <title>Emergence of the Ug99 lineage of the wheat stem rust pathogen through somatic hybridization.</title>
        <authorList>
            <person name="Li F."/>
            <person name="Upadhyaya N.M."/>
            <person name="Sperschneider J."/>
            <person name="Matny O."/>
            <person name="Nguyen-Phuc H."/>
            <person name="Mago R."/>
            <person name="Raley C."/>
            <person name="Miller M.E."/>
            <person name="Silverstein K.A.T."/>
            <person name="Henningsen E."/>
            <person name="Hirsch C.D."/>
            <person name="Visser B."/>
            <person name="Pretorius Z.A."/>
            <person name="Steffenson B.J."/>
            <person name="Schwessinger B."/>
            <person name="Dodds P.N."/>
            <person name="Figueroa M."/>
        </authorList>
    </citation>
    <scope>NUCLEOTIDE SEQUENCE [LARGE SCALE GENOMIC DNA]</scope>
    <source>
        <strain evidence="2">21-0</strain>
    </source>
</reference>
<dbReference type="AlphaFoldDB" id="A0A5B0N1N6"/>
<organism evidence="2 3">
    <name type="scientific">Puccinia graminis f. sp. tritici</name>
    <dbReference type="NCBI Taxonomy" id="56615"/>
    <lineage>
        <taxon>Eukaryota</taxon>
        <taxon>Fungi</taxon>
        <taxon>Dikarya</taxon>
        <taxon>Basidiomycota</taxon>
        <taxon>Pucciniomycotina</taxon>
        <taxon>Pucciniomycetes</taxon>
        <taxon>Pucciniales</taxon>
        <taxon>Pucciniaceae</taxon>
        <taxon>Puccinia</taxon>
    </lineage>
</organism>
<name>A0A5B0N1N6_PUCGR</name>
<feature type="compositionally biased region" description="Polar residues" evidence="1">
    <location>
        <begin position="52"/>
        <end position="63"/>
    </location>
</feature>
<dbReference type="EMBL" id="VSWC01000119">
    <property type="protein sequence ID" value="KAA1083117.1"/>
    <property type="molecule type" value="Genomic_DNA"/>
</dbReference>
<proteinExistence type="predicted"/>
<comment type="caution">
    <text evidence="2">The sequence shown here is derived from an EMBL/GenBank/DDBJ whole genome shotgun (WGS) entry which is preliminary data.</text>
</comment>